<accession>A0A285MWW6</accession>
<dbReference type="OrthoDB" id="1434920at2"/>
<dbReference type="EMBL" id="OBEH01000006">
    <property type="protein sequence ID" value="SNZ01675.1"/>
    <property type="molecule type" value="Genomic_DNA"/>
</dbReference>
<dbReference type="AlphaFoldDB" id="A0A285MWW6"/>
<protein>
    <submittedName>
        <fullName evidence="1">Uncharacterized protein</fullName>
    </submittedName>
</protein>
<dbReference type="Proteomes" id="UP000219048">
    <property type="component" value="Unassembled WGS sequence"/>
</dbReference>
<keyword evidence="2" id="KW-1185">Reference proteome</keyword>
<gene>
    <name evidence="1" type="ORF">SAMN06265377_3517</name>
</gene>
<evidence type="ECO:0000313" key="2">
    <source>
        <dbReference type="Proteomes" id="UP000219048"/>
    </source>
</evidence>
<sequence length="896" mass="105714">MNHQPYGVHIALTKYPLGQETEYIENIRSLYTSYGKKIEEYLNSKEHGLDNASYLKHLYSPKVFHLFSHFDAAFVSVIDNYKFTQRVFEPRCRTKDGEPEPIKNVSYQIISGSLLGKKKVPTIDKFLDKPNRFVKIVQLKITNGLVIGNGNKIFESSVVTVETVLETYGISDYILIDSFNWSELVLIASHEDPNVLTNSLLCIRKLKLKELEGFSEIVENSLYGKWSLENIQEAHVFNDTHSYLGVDFTTFSENSFKKDIKFESTVEWQVKPGHFPQFCNETSKQLHSGEIHSRYGKARFKYGKTDFVVEEIKPNNLSSNQEIFTMIRNNSNLRNHIRKIKTKPVFKFQSDLIKQYNKERKQEFLGPCQTEDYLEKYKVDVEKKAAIYLRKLNVSRNVRKKVRKVIYNYNQGIQDPILYIYYIDLYHLLESFVEMLKSKSAVITQGIEEGSIKKTAFIEENSAQEWHEVLKTKFIEDIINDHVEVFEEALQSRLLNNYNFEDLNEFSLDINSANTSILSSMDAIIKHCARCFRDSYASGLVTRINDTETVSNSISVNYNIDHLICPPLVFATLIKEILNNEMSQFFKQNESLFDTLNKKWLKISENDFGALERMIIEKQHFGYFEVDVKKYLVTYFENQDLYVFWHWTYLLQNTSMQSALGCLDEYNFLREHFRLLLIAYGMKFDGDNHPSKMTCPIPELKTFWDRHHKRLCSIVERFVKEDEFETWLSNLKDQVMTNLYFIDSKKDETSMIPHLKEVKYQSLKTWVFEFIWNGKNEVMPNLTVKEFHKRFMDILYEDKHPERDTNFNKIKSISVISYYCLHYVYYKFSGKPRMLRRDYTTGEPIKHFLHSDTWFIDSFGGFFVNCPEERKDFNHFCNVVLNMIWSYGVYLKSDQL</sequence>
<evidence type="ECO:0000313" key="1">
    <source>
        <dbReference type="EMBL" id="SNZ01675.1"/>
    </source>
</evidence>
<dbReference type="RefSeq" id="WP_097047105.1">
    <property type="nucleotide sequence ID" value="NZ_OBEH01000006.1"/>
</dbReference>
<name>A0A285MWW6_9FLAO</name>
<organism evidence="1 2">
    <name type="scientific">Flagellimonas pacifica</name>
    <dbReference type="NCBI Taxonomy" id="1247520"/>
    <lineage>
        <taxon>Bacteria</taxon>
        <taxon>Pseudomonadati</taxon>
        <taxon>Bacteroidota</taxon>
        <taxon>Flavobacteriia</taxon>
        <taxon>Flavobacteriales</taxon>
        <taxon>Flavobacteriaceae</taxon>
        <taxon>Flagellimonas</taxon>
    </lineage>
</organism>
<proteinExistence type="predicted"/>
<reference evidence="2" key="1">
    <citation type="submission" date="2017-09" db="EMBL/GenBank/DDBJ databases">
        <authorList>
            <person name="Varghese N."/>
            <person name="Submissions S."/>
        </authorList>
    </citation>
    <scope>NUCLEOTIDE SEQUENCE [LARGE SCALE GENOMIC DNA]</scope>
    <source>
        <strain evidence="2">DSM 25885</strain>
    </source>
</reference>